<evidence type="ECO:0000313" key="2">
    <source>
        <dbReference type="EMBL" id="TYL39910.1"/>
    </source>
</evidence>
<organism evidence="2 3">
    <name type="scientific">Natronococcus pandeyae</name>
    <dbReference type="NCBI Taxonomy" id="2055836"/>
    <lineage>
        <taxon>Archaea</taxon>
        <taxon>Methanobacteriati</taxon>
        <taxon>Methanobacteriota</taxon>
        <taxon>Stenosarchaea group</taxon>
        <taxon>Halobacteria</taxon>
        <taxon>Halobacteriales</taxon>
        <taxon>Natrialbaceae</taxon>
        <taxon>Natronococcus</taxon>
    </lineage>
</organism>
<dbReference type="OrthoDB" id="269729at2157"/>
<protein>
    <recommendedName>
        <fullName evidence="4">CHAT domain-containing protein</fullName>
    </recommendedName>
</protein>
<dbReference type="Proteomes" id="UP000766904">
    <property type="component" value="Unassembled WGS sequence"/>
</dbReference>
<name>A0A8J8TT86_9EURY</name>
<evidence type="ECO:0000313" key="3">
    <source>
        <dbReference type="Proteomes" id="UP000766904"/>
    </source>
</evidence>
<evidence type="ECO:0000256" key="1">
    <source>
        <dbReference type="SAM" id="MobiDB-lite"/>
    </source>
</evidence>
<sequence length="690" mass="76271">MKPTFEPTKDGLEIIDRIERHRYRLTTHEPVSPEPVDCNQIQYPVDAAVRITTDTITLPSNNHIYIRGSDGSMVAEVKPDQQAFLPDGKYTLDLSGPLKVYAHVKDSVQVYSDTERTHVSFGKTSSVIVGARSRHTRPARTITTTSDPVDVMQTVSMFGSALKTTTAERSYPTLRGHPPAVKLGSELAIPSELKQPKTGIEIEVPLTLEHVFVVAPLAYYLGAKIVPGSVPQLTTETGYNRTLIGERGFESTVRRILKHVFFLDCIVRTEGITPLPLREQNAVESVLDFEIEPVYKQSLPKQLETYFSVPFSAIKPYFSEWRLETKLKPKKEFVEFLPFISNSLSTINIQSESEDIQSPNGDQAQAISEFTRSNLIRSTDPVRSNDTSSNPIVESTPPTIQQVWNSQNTSEIVSTTPLSAFENSIGRNPRSDPIEIQVVCNDLDMHKELKSVNNIYGSREELPFDVTVHHDVTINELEQLLTTESDFLHYIGHIDGNGFQCSDGKLNASEIEKVSVKAFLLNACQSHNQGLHLVEAGSIGGIVTLGDVVNSGAVRVGSTIAQLLNQGFPLYGALSIAKNESIIGKQYLIVGDGMTTIAQSETEVPNSCVVKNIGDKISAEIYIYDSVQAKVGSLFTPHLGPIDSYHLVPGKTQEVQVGRDQFRDFLAQGKFPVLFGESVCWSDEIHIDTQ</sequence>
<accession>A0A8J8TT86</accession>
<reference evidence="2" key="1">
    <citation type="submission" date="2017-11" db="EMBL/GenBank/DDBJ databases">
        <authorList>
            <person name="Kajale S.C."/>
            <person name="Sharma A."/>
        </authorList>
    </citation>
    <scope>NUCLEOTIDE SEQUENCE</scope>
    <source>
        <strain evidence="2">LS1_42</strain>
    </source>
</reference>
<feature type="region of interest" description="Disordered" evidence="1">
    <location>
        <begin position="377"/>
        <end position="396"/>
    </location>
</feature>
<dbReference type="EMBL" id="PHNJ01000002">
    <property type="protein sequence ID" value="TYL39910.1"/>
    <property type="molecule type" value="Genomic_DNA"/>
</dbReference>
<dbReference type="AlphaFoldDB" id="A0A8J8TT86"/>
<keyword evidence="3" id="KW-1185">Reference proteome</keyword>
<comment type="caution">
    <text evidence="2">The sequence shown here is derived from an EMBL/GenBank/DDBJ whole genome shotgun (WGS) entry which is preliminary data.</text>
</comment>
<evidence type="ECO:0008006" key="4">
    <source>
        <dbReference type="Google" id="ProtNLM"/>
    </source>
</evidence>
<proteinExistence type="predicted"/>
<gene>
    <name evidence="2" type="ORF">CV102_06455</name>
</gene>